<comment type="caution">
    <text evidence="2">The sequence shown here is derived from an EMBL/GenBank/DDBJ whole genome shotgun (WGS) entry which is preliminary data.</text>
</comment>
<dbReference type="Proteomes" id="UP000319818">
    <property type="component" value="Unassembled WGS sequence"/>
</dbReference>
<accession>A0A543FWE8</accession>
<dbReference type="RefSeq" id="WP_142104879.1">
    <property type="nucleotide sequence ID" value="NZ_VFPH01000002.1"/>
</dbReference>
<feature type="transmembrane region" description="Helical" evidence="1">
    <location>
        <begin position="43"/>
        <end position="63"/>
    </location>
</feature>
<gene>
    <name evidence="2" type="ORF">FB388_5392</name>
</gene>
<reference evidence="2 3" key="1">
    <citation type="submission" date="2019-06" db="EMBL/GenBank/DDBJ databases">
        <title>Sequencing the genomes of 1000 actinobacteria strains.</title>
        <authorList>
            <person name="Klenk H.-P."/>
        </authorList>
    </citation>
    <scope>NUCLEOTIDE SEQUENCE [LARGE SCALE GENOMIC DNA]</scope>
    <source>
        <strain evidence="2 3">DSM 45511</strain>
    </source>
</reference>
<sequence>MTVTAARTAPAAVQMSVVLWLAAIGAGVVEALVHLLLPEPPTLAQLAARFGIYAVLTVLVLALRTGRNAVRWTVAVLLGGIGTLSLVAEPVSWLLSGGSPGLFLVTAEAPALVAATLRVAHLVAVFSALALMFRPAASDWFRGRAARQLARTS</sequence>
<keyword evidence="3" id="KW-1185">Reference proteome</keyword>
<evidence type="ECO:0000313" key="3">
    <source>
        <dbReference type="Proteomes" id="UP000319818"/>
    </source>
</evidence>
<protein>
    <submittedName>
        <fullName evidence="2">Uncharacterized protein</fullName>
    </submittedName>
</protein>
<proteinExistence type="predicted"/>
<keyword evidence="1" id="KW-0812">Transmembrane</keyword>
<feature type="transmembrane region" description="Helical" evidence="1">
    <location>
        <begin position="70"/>
        <end position="91"/>
    </location>
</feature>
<evidence type="ECO:0000313" key="2">
    <source>
        <dbReference type="EMBL" id="TQM38165.1"/>
    </source>
</evidence>
<organism evidence="2 3">
    <name type="scientific">Pseudonocardia cypriaca</name>
    <dbReference type="NCBI Taxonomy" id="882449"/>
    <lineage>
        <taxon>Bacteria</taxon>
        <taxon>Bacillati</taxon>
        <taxon>Actinomycetota</taxon>
        <taxon>Actinomycetes</taxon>
        <taxon>Pseudonocardiales</taxon>
        <taxon>Pseudonocardiaceae</taxon>
        <taxon>Pseudonocardia</taxon>
    </lineage>
</organism>
<name>A0A543FWE8_9PSEU</name>
<dbReference type="EMBL" id="VFPH01000002">
    <property type="protein sequence ID" value="TQM38165.1"/>
    <property type="molecule type" value="Genomic_DNA"/>
</dbReference>
<dbReference type="AlphaFoldDB" id="A0A543FWE8"/>
<feature type="transmembrane region" description="Helical" evidence="1">
    <location>
        <begin position="17"/>
        <end position="37"/>
    </location>
</feature>
<evidence type="ECO:0000256" key="1">
    <source>
        <dbReference type="SAM" id="Phobius"/>
    </source>
</evidence>
<keyword evidence="1" id="KW-1133">Transmembrane helix</keyword>
<dbReference type="OrthoDB" id="4476959at2"/>
<feature type="transmembrane region" description="Helical" evidence="1">
    <location>
        <begin position="111"/>
        <end position="133"/>
    </location>
</feature>
<keyword evidence="1" id="KW-0472">Membrane</keyword>